<dbReference type="Pfam" id="PF00067">
    <property type="entry name" value="p450"/>
    <property type="match status" value="1"/>
</dbReference>
<dbReference type="RefSeq" id="WP_128157994.1">
    <property type="nucleotide sequence ID" value="NZ_JBHSOM010000001.1"/>
</dbReference>
<dbReference type="PRINTS" id="PR00385">
    <property type="entry name" value="P450"/>
</dbReference>
<evidence type="ECO:0000256" key="2">
    <source>
        <dbReference type="ARBA" id="ARBA00022617"/>
    </source>
</evidence>
<evidence type="ECO:0000256" key="3">
    <source>
        <dbReference type="ARBA" id="ARBA00022723"/>
    </source>
</evidence>
<dbReference type="Proteomes" id="UP000288071">
    <property type="component" value="Unassembled WGS sequence"/>
</dbReference>
<dbReference type="InterPro" id="IPR001128">
    <property type="entry name" value="Cyt_P450"/>
</dbReference>
<keyword evidence="4 8" id="KW-0560">Oxidoreductase</keyword>
<evidence type="ECO:0000313" key="9">
    <source>
        <dbReference type="EMBL" id="RWR47379.1"/>
    </source>
</evidence>
<reference evidence="10" key="1">
    <citation type="submission" date="2019-01" db="EMBL/GenBank/DDBJ databases">
        <title>Sinorhodobacter populi sp. nov. isolated from the symptomatic bark tissue of Populus euramericana canker.</title>
        <authorList>
            <person name="Li Y."/>
        </authorList>
    </citation>
    <scope>NUCLEOTIDE SEQUENCE [LARGE SCALE GENOMIC DNA]</scope>
    <source>
        <strain evidence="10">CGMCC 1.12963</strain>
    </source>
</reference>
<accession>A0A3S4MC73</accession>
<name>A0A3S4MC73_9RHOB</name>
<comment type="similarity">
    <text evidence="1 8">Belongs to the cytochrome P450 family.</text>
</comment>
<dbReference type="AlphaFoldDB" id="A0A3S4MC73"/>
<dbReference type="SUPFAM" id="SSF48264">
    <property type="entry name" value="Cytochrome P450"/>
    <property type="match status" value="1"/>
</dbReference>
<dbReference type="Gene3D" id="1.10.630.10">
    <property type="entry name" value="Cytochrome P450"/>
    <property type="match status" value="1"/>
</dbReference>
<keyword evidence="2 8" id="KW-0349">Heme</keyword>
<sequence>MSVAEVIRGEDGFDPFDLKAPFGAWQHLREEAPVFFHEPTGYFVVTRHADVKAVFEDWETFSSENAQAPMRPMCAEGRQIMREGGFTAYSGLSARVPPEHTRIRKIVQGCFGPRRFRAIEPKIEAIIERQLNKVAPQGGCDFFREVAYEVPALVLFTLMGIPEADVPKVKDWAVSRALLTWGNLSDAEQIPHAHKMVDYWAYCRALVAARKEVPGDDLPSDLVRLQAEGAEISDEEIAGVMYSVLFAGHETTTTLMANGVISLLTSRDQWEALCADPGLIAQATEEVLRYSPSIVAWRRKAKADAEIGGVAVPAGSDILLIMGSANRDEAVFESGGTFDVTRANARNHLSFGFGIHFCLGSQLAKLEFGIMLRELTRRFPRMRLKEDQDIDYLHNISFRVPARVDVLWGDR</sequence>
<dbReference type="PANTHER" id="PTHR46696">
    <property type="entry name" value="P450, PUTATIVE (EUROFUNG)-RELATED"/>
    <property type="match status" value="1"/>
</dbReference>
<evidence type="ECO:0000256" key="4">
    <source>
        <dbReference type="ARBA" id="ARBA00023002"/>
    </source>
</evidence>
<dbReference type="PRINTS" id="PR00359">
    <property type="entry name" value="BP450"/>
</dbReference>
<dbReference type="PANTHER" id="PTHR46696:SF6">
    <property type="entry name" value="P450, PUTATIVE (EUROFUNG)-RELATED"/>
    <property type="match status" value="1"/>
</dbReference>
<evidence type="ECO:0000256" key="6">
    <source>
        <dbReference type="ARBA" id="ARBA00023033"/>
    </source>
</evidence>
<dbReference type="GO" id="GO:0004497">
    <property type="term" value="F:monooxygenase activity"/>
    <property type="evidence" value="ECO:0007669"/>
    <property type="project" value="UniProtKB-KW"/>
</dbReference>
<dbReference type="InterPro" id="IPR017972">
    <property type="entry name" value="Cyt_P450_CS"/>
</dbReference>
<evidence type="ECO:0000256" key="7">
    <source>
        <dbReference type="ARBA" id="ARBA00043906"/>
    </source>
</evidence>
<dbReference type="GO" id="GO:0020037">
    <property type="term" value="F:heme binding"/>
    <property type="evidence" value="ECO:0007669"/>
    <property type="project" value="InterPro"/>
</dbReference>
<evidence type="ECO:0000256" key="5">
    <source>
        <dbReference type="ARBA" id="ARBA00023004"/>
    </source>
</evidence>
<dbReference type="PROSITE" id="PS00086">
    <property type="entry name" value="CYTOCHROME_P450"/>
    <property type="match status" value="1"/>
</dbReference>
<reference evidence="9 10" key="2">
    <citation type="submission" date="2019-01" db="EMBL/GenBank/DDBJ databases">
        <title>Sinorhodobacter populi sp. nov. isolated from the symptomatic bark tissue of Populus euramericana canker.</title>
        <authorList>
            <person name="Xu G."/>
        </authorList>
    </citation>
    <scope>NUCLEOTIDE SEQUENCE [LARGE SCALE GENOMIC DNA]</scope>
    <source>
        <strain evidence="9 10">CGMCC 1.12963</strain>
    </source>
</reference>
<keyword evidence="6 8" id="KW-0503">Monooxygenase</keyword>
<dbReference type="GO" id="GO:0005506">
    <property type="term" value="F:iron ion binding"/>
    <property type="evidence" value="ECO:0007669"/>
    <property type="project" value="InterPro"/>
</dbReference>
<dbReference type="GO" id="GO:0016705">
    <property type="term" value="F:oxidoreductase activity, acting on paired donors, with incorporation or reduction of molecular oxygen"/>
    <property type="evidence" value="ECO:0007669"/>
    <property type="project" value="InterPro"/>
</dbReference>
<gene>
    <name evidence="9" type="ORF">EOW66_19695</name>
</gene>
<protein>
    <submittedName>
        <fullName evidence="9">Cytochrome P450</fullName>
    </submittedName>
</protein>
<keyword evidence="5 8" id="KW-0408">Iron</keyword>
<dbReference type="InterPro" id="IPR036396">
    <property type="entry name" value="Cyt_P450_sf"/>
</dbReference>
<evidence type="ECO:0000256" key="1">
    <source>
        <dbReference type="ARBA" id="ARBA00010617"/>
    </source>
</evidence>
<dbReference type="EMBL" id="SAVA01000020">
    <property type="protein sequence ID" value="RWR47379.1"/>
    <property type="molecule type" value="Genomic_DNA"/>
</dbReference>
<dbReference type="FunFam" id="1.10.630.10:FF:000018">
    <property type="entry name" value="Cytochrome P450 monooxygenase"/>
    <property type="match status" value="1"/>
</dbReference>
<keyword evidence="3 8" id="KW-0479">Metal-binding</keyword>
<comment type="caution">
    <text evidence="9">The sequence shown here is derived from an EMBL/GenBank/DDBJ whole genome shotgun (WGS) entry which is preliminary data.</text>
</comment>
<proteinExistence type="inferred from homology"/>
<dbReference type="InterPro" id="IPR002397">
    <property type="entry name" value="Cyt_P450_B"/>
</dbReference>
<keyword evidence="10" id="KW-1185">Reference proteome</keyword>
<evidence type="ECO:0000256" key="8">
    <source>
        <dbReference type="RuleBase" id="RU000461"/>
    </source>
</evidence>
<dbReference type="CDD" id="cd11078">
    <property type="entry name" value="CYP130-like"/>
    <property type="match status" value="1"/>
</dbReference>
<evidence type="ECO:0000313" key="10">
    <source>
        <dbReference type="Proteomes" id="UP000288071"/>
    </source>
</evidence>
<comment type="function">
    <text evidence="7">Cytochromes P450 are a group of heme-thiolate monooxygenases. They oxidize a variety of structurally unrelated compounds, including steroids, fatty acids, and xenobiotics.</text>
</comment>
<organism evidence="9 10">
    <name type="scientific">Paenirhodobacter huangdaonensis</name>
    <dbReference type="NCBI Taxonomy" id="2501515"/>
    <lineage>
        <taxon>Bacteria</taxon>
        <taxon>Pseudomonadati</taxon>
        <taxon>Pseudomonadota</taxon>
        <taxon>Alphaproteobacteria</taxon>
        <taxon>Rhodobacterales</taxon>
        <taxon>Rhodobacter group</taxon>
        <taxon>Paenirhodobacter</taxon>
    </lineage>
</organism>